<proteinExistence type="predicted"/>
<accession>A0ABR2LQT0</accession>
<organism evidence="1 2">
    <name type="scientific">Platanthera guangdongensis</name>
    <dbReference type="NCBI Taxonomy" id="2320717"/>
    <lineage>
        <taxon>Eukaryota</taxon>
        <taxon>Viridiplantae</taxon>
        <taxon>Streptophyta</taxon>
        <taxon>Embryophyta</taxon>
        <taxon>Tracheophyta</taxon>
        <taxon>Spermatophyta</taxon>
        <taxon>Magnoliopsida</taxon>
        <taxon>Liliopsida</taxon>
        <taxon>Asparagales</taxon>
        <taxon>Orchidaceae</taxon>
        <taxon>Orchidoideae</taxon>
        <taxon>Orchideae</taxon>
        <taxon>Orchidinae</taxon>
        <taxon>Platanthera</taxon>
    </lineage>
</organism>
<protein>
    <submittedName>
        <fullName evidence="1">Uncharacterized protein</fullName>
    </submittedName>
</protein>
<evidence type="ECO:0000313" key="2">
    <source>
        <dbReference type="Proteomes" id="UP001412067"/>
    </source>
</evidence>
<comment type="caution">
    <text evidence="1">The sequence shown here is derived from an EMBL/GenBank/DDBJ whole genome shotgun (WGS) entry which is preliminary data.</text>
</comment>
<gene>
    <name evidence="1" type="ORF">KSP40_PGU000378</name>
</gene>
<reference evidence="1 2" key="1">
    <citation type="journal article" date="2022" name="Nat. Plants">
        <title>Genomes of leafy and leafless Platanthera orchids illuminate the evolution of mycoheterotrophy.</title>
        <authorList>
            <person name="Li M.H."/>
            <person name="Liu K.W."/>
            <person name="Li Z."/>
            <person name="Lu H.C."/>
            <person name="Ye Q.L."/>
            <person name="Zhang D."/>
            <person name="Wang J.Y."/>
            <person name="Li Y.F."/>
            <person name="Zhong Z.M."/>
            <person name="Liu X."/>
            <person name="Yu X."/>
            <person name="Liu D.K."/>
            <person name="Tu X.D."/>
            <person name="Liu B."/>
            <person name="Hao Y."/>
            <person name="Liao X.Y."/>
            <person name="Jiang Y.T."/>
            <person name="Sun W.H."/>
            <person name="Chen J."/>
            <person name="Chen Y.Q."/>
            <person name="Ai Y."/>
            <person name="Zhai J.W."/>
            <person name="Wu S.S."/>
            <person name="Zhou Z."/>
            <person name="Hsiao Y.Y."/>
            <person name="Wu W.L."/>
            <person name="Chen Y.Y."/>
            <person name="Lin Y.F."/>
            <person name="Hsu J.L."/>
            <person name="Li C.Y."/>
            <person name="Wang Z.W."/>
            <person name="Zhao X."/>
            <person name="Zhong W.Y."/>
            <person name="Ma X.K."/>
            <person name="Ma L."/>
            <person name="Huang J."/>
            <person name="Chen G.Z."/>
            <person name="Huang M.Z."/>
            <person name="Huang L."/>
            <person name="Peng D.H."/>
            <person name="Luo Y.B."/>
            <person name="Zou S.Q."/>
            <person name="Chen S.P."/>
            <person name="Lan S."/>
            <person name="Tsai W.C."/>
            <person name="Van de Peer Y."/>
            <person name="Liu Z.J."/>
        </authorList>
    </citation>
    <scope>NUCLEOTIDE SEQUENCE [LARGE SCALE GENOMIC DNA]</scope>
    <source>
        <strain evidence="1">Lor288</strain>
    </source>
</reference>
<dbReference type="Proteomes" id="UP001412067">
    <property type="component" value="Unassembled WGS sequence"/>
</dbReference>
<evidence type="ECO:0000313" key="1">
    <source>
        <dbReference type="EMBL" id="KAK8947572.1"/>
    </source>
</evidence>
<keyword evidence="2" id="KW-1185">Reference proteome</keyword>
<dbReference type="EMBL" id="JBBWWR010000016">
    <property type="protein sequence ID" value="KAK8947572.1"/>
    <property type="molecule type" value="Genomic_DNA"/>
</dbReference>
<name>A0ABR2LQT0_9ASPA</name>
<sequence length="136" mass="15283">MSYRISWSRISYYRRQWTIQFTQKQVSASLPFSSEGSQQVSNFLSAKGFHSSCILSTGINGSWLVSAPSMSRECVLQEDLADSSLSKVKAAHQCNSIKIAASPEIESAATQRDKGYYTSSFIEARCSWMLQWCAMR</sequence>